<evidence type="ECO:0000313" key="3">
    <source>
        <dbReference type="Proteomes" id="UP000749453"/>
    </source>
</evidence>
<dbReference type="RefSeq" id="WP_205405081.1">
    <property type="nucleotide sequence ID" value="NZ_JAFFTA010000004.1"/>
</dbReference>
<protein>
    <submittedName>
        <fullName evidence="1">Uncharacterized protein</fullName>
    </submittedName>
</protein>
<dbReference type="AlphaFoldDB" id="A0AAW4GFD2"/>
<dbReference type="Proteomes" id="UP000784064">
    <property type="component" value="Unassembled WGS sequence"/>
</dbReference>
<evidence type="ECO:0000313" key="1">
    <source>
        <dbReference type="EMBL" id="MBM9912752.1"/>
    </source>
</evidence>
<reference evidence="3" key="1">
    <citation type="submission" date="2021-01" db="EMBL/GenBank/DDBJ databases">
        <title>Stenotrophomonas maltophilia.</title>
        <authorList>
            <person name="Yu Y."/>
        </authorList>
    </citation>
    <scope>NUCLEOTIDE SEQUENCE [LARGE SCALE GENOMIC DNA]</scope>
    <source>
        <strain evidence="3">As-6</strain>
    </source>
</reference>
<comment type="caution">
    <text evidence="1">The sequence shown here is derived from an EMBL/GenBank/DDBJ whole genome shotgun (WGS) entry which is preliminary data.</text>
</comment>
<evidence type="ECO:0000313" key="4">
    <source>
        <dbReference type="Proteomes" id="UP000784064"/>
    </source>
</evidence>
<dbReference type="Proteomes" id="UP000749453">
    <property type="component" value="Unassembled WGS sequence"/>
</dbReference>
<name>A0AAW4GFD2_9GAMM</name>
<evidence type="ECO:0000313" key="2">
    <source>
        <dbReference type="EMBL" id="MBM9939798.1"/>
    </source>
</evidence>
<proteinExistence type="predicted"/>
<keyword evidence="3" id="KW-1185">Reference proteome</keyword>
<accession>A0AAW4GFD2</accession>
<reference evidence="1" key="2">
    <citation type="submission" date="2021-01" db="EMBL/GenBank/DDBJ databases">
        <authorList>
            <person name="Yu Y."/>
        </authorList>
    </citation>
    <scope>NUCLEOTIDE SEQUENCE</scope>
    <source>
        <strain evidence="1">As-5</strain>
        <strain evidence="2">As-6</strain>
    </source>
</reference>
<dbReference type="EMBL" id="JAFFTB010000029">
    <property type="protein sequence ID" value="MBM9939798.1"/>
    <property type="molecule type" value="Genomic_DNA"/>
</dbReference>
<organism evidence="1 4">
    <name type="scientific">Stenotrophomonas lactitubi</name>
    <dbReference type="NCBI Taxonomy" id="2045214"/>
    <lineage>
        <taxon>Bacteria</taxon>
        <taxon>Pseudomonadati</taxon>
        <taxon>Pseudomonadota</taxon>
        <taxon>Gammaproteobacteria</taxon>
        <taxon>Lysobacterales</taxon>
        <taxon>Lysobacteraceae</taxon>
        <taxon>Stenotrophomonas</taxon>
    </lineage>
</organism>
<dbReference type="EMBL" id="JAFFTA010000004">
    <property type="protein sequence ID" value="MBM9912752.1"/>
    <property type="molecule type" value="Genomic_DNA"/>
</dbReference>
<gene>
    <name evidence="1" type="ORF">JJW18_04635</name>
    <name evidence="2" type="ORF">JJW19_16825</name>
</gene>
<sequence length="86" mass="9690">MSRQKRKTTAPRLRVSPNAETLMRTMLATCDTAKLRAMAADPRGRAELYRLQRIAAARVEEFEGYLQQARDAETMFSTALNATLEA</sequence>